<keyword evidence="5" id="KW-0732">Signal</keyword>
<evidence type="ECO:0000256" key="2">
    <source>
        <dbReference type="ARBA" id="ARBA00022801"/>
    </source>
</evidence>
<evidence type="ECO:0000256" key="3">
    <source>
        <dbReference type="ARBA" id="ARBA00023295"/>
    </source>
</evidence>
<dbReference type="PANTHER" id="PTHR42812">
    <property type="entry name" value="BETA-XYLOSIDASE"/>
    <property type="match status" value="1"/>
</dbReference>
<protein>
    <submittedName>
        <fullName evidence="7">Glycoside hydrolase family 43 protein</fullName>
    </submittedName>
</protein>
<evidence type="ECO:0000313" key="7">
    <source>
        <dbReference type="EMBL" id="OYP54608.1"/>
    </source>
</evidence>
<comment type="similarity">
    <text evidence="1 4">Belongs to the glycosyl hydrolase 43 family.</text>
</comment>
<reference evidence="7 8" key="1">
    <citation type="submission" date="2017-08" db="EMBL/GenBank/DDBJ databases">
        <title>Comparative genomics of non-oral Prevotella species.</title>
        <authorList>
            <person name="Accetto T."/>
            <person name="Nograsek B."/>
            <person name="Avgustin G."/>
        </authorList>
    </citation>
    <scope>NUCLEOTIDE SEQUENCE [LARGE SCALE GENOMIC DNA]</scope>
    <source>
        <strain evidence="7 8">TC1-1</strain>
    </source>
</reference>
<dbReference type="CDD" id="cd18617">
    <property type="entry name" value="GH43_XynB-like"/>
    <property type="match status" value="1"/>
</dbReference>
<evidence type="ECO:0000256" key="5">
    <source>
        <dbReference type="SAM" id="SignalP"/>
    </source>
</evidence>
<proteinExistence type="inferred from homology"/>
<organism evidence="7 8">
    <name type="scientific">Segatella bryantii</name>
    <name type="common">Prevotella bryantii</name>
    <dbReference type="NCBI Taxonomy" id="77095"/>
    <lineage>
        <taxon>Bacteria</taxon>
        <taxon>Pseudomonadati</taxon>
        <taxon>Bacteroidota</taxon>
        <taxon>Bacteroidia</taxon>
        <taxon>Bacteroidales</taxon>
        <taxon>Prevotellaceae</taxon>
        <taxon>Segatella</taxon>
    </lineage>
</organism>
<evidence type="ECO:0000259" key="6">
    <source>
        <dbReference type="Pfam" id="PF17851"/>
    </source>
</evidence>
<feature type="domain" description="Beta-xylosidase C-terminal Concanavalin A-like" evidence="6">
    <location>
        <begin position="382"/>
        <end position="559"/>
    </location>
</feature>
<sequence length="560" mass="62785">MDMKPILSLLVMASLSVSSFAQDAVFQNFKYTGNESRFAKNIDTSKEYYNPVLAGFYPDPSLCRKGDTYYLVNSSFSFYPGVPLSTSKDLIHWKPAGYVLNRESQLPLTRQNISGGIFAPAISYNEKNKTFYMITTNVGAGNFFVKSKDPEKGWSDPIYLPKVNGIDPSFFFDKDGKGYIVHNGPVTGKQEYEGQRAIRLFEFDVKGDSIKGDFTEIVRGGTHVQKNPIWIEGPHLFRVGKYYYLMCAEGGTCDWHSEVIFRAKSPKGPWEECPDNPILTQRTGLDPNRPDIVTSAGHADIVQSKEGDWWAVFLGCRPYQDDFYNTGRDTYLLPVTWKNGWPIIQPKNTAIPAVSKMTKWQEKLSAGMKNQGEFSGNFSYEDKFDGESLNQRWMFLRNPSAFWKTSAEGLVISPKHAKINEKESPSVIFTRQQHTNFTAETTVRFAPTSEKTQAGLVLMQKEDHNFVFVKTLRAGKPVLVLERAERGNAVIASTELTGVHAAGNEPLRLKVVGNGRYYDFYYAEGNADYQLLAKGVDAVNLSTHQSGGFIGAVIGLYAVK</sequence>
<dbReference type="Pfam" id="PF04616">
    <property type="entry name" value="Glyco_hydro_43"/>
    <property type="match status" value="1"/>
</dbReference>
<dbReference type="Gene3D" id="2.60.120.200">
    <property type="match status" value="1"/>
</dbReference>
<dbReference type="InterPro" id="IPR013320">
    <property type="entry name" value="ConA-like_dom_sf"/>
</dbReference>
<dbReference type="EMBL" id="NPJF01000041">
    <property type="protein sequence ID" value="OYP54608.1"/>
    <property type="molecule type" value="Genomic_DNA"/>
</dbReference>
<evidence type="ECO:0000256" key="4">
    <source>
        <dbReference type="RuleBase" id="RU361187"/>
    </source>
</evidence>
<dbReference type="Proteomes" id="UP000216189">
    <property type="component" value="Unassembled WGS sequence"/>
</dbReference>
<dbReference type="Gene3D" id="2.115.10.20">
    <property type="entry name" value="Glycosyl hydrolase domain, family 43"/>
    <property type="match status" value="1"/>
</dbReference>
<evidence type="ECO:0000313" key="8">
    <source>
        <dbReference type="Proteomes" id="UP000216189"/>
    </source>
</evidence>
<dbReference type="InterPro" id="IPR051795">
    <property type="entry name" value="Glycosyl_Hydrlase_43"/>
</dbReference>
<dbReference type="PANTHER" id="PTHR42812:SF12">
    <property type="entry name" value="BETA-XYLOSIDASE-RELATED"/>
    <property type="match status" value="1"/>
</dbReference>
<accession>A0ABX4EH64</accession>
<gene>
    <name evidence="7" type="ORF">CIK91_08835</name>
</gene>
<keyword evidence="3 4" id="KW-0326">Glycosidase</keyword>
<feature type="chain" id="PRO_5047387271" evidence="5">
    <location>
        <begin position="24"/>
        <end position="560"/>
    </location>
</feature>
<dbReference type="Pfam" id="PF17851">
    <property type="entry name" value="GH43_C2"/>
    <property type="match status" value="1"/>
</dbReference>
<feature type="signal peptide" evidence="5">
    <location>
        <begin position="1"/>
        <end position="23"/>
    </location>
</feature>
<comment type="caution">
    <text evidence="7">The sequence shown here is derived from an EMBL/GenBank/DDBJ whole genome shotgun (WGS) entry which is preliminary data.</text>
</comment>
<dbReference type="InterPro" id="IPR006710">
    <property type="entry name" value="Glyco_hydro_43"/>
</dbReference>
<keyword evidence="2 4" id="KW-0378">Hydrolase</keyword>
<evidence type="ECO:0000256" key="1">
    <source>
        <dbReference type="ARBA" id="ARBA00009865"/>
    </source>
</evidence>
<dbReference type="InterPro" id="IPR023296">
    <property type="entry name" value="Glyco_hydro_beta-prop_sf"/>
</dbReference>
<dbReference type="SUPFAM" id="SSF75005">
    <property type="entry name" value="Arabinanase/levansucrase/invertase"/>
    <property type="match status" value="1"/>
</dbReference>
<keyword evidence="8" id="KW-1185">Reference proteome</keyword>
<dbReference type="InterPro" id="IPR041542">
    <property type="entry name" value="GH43_C2"/>
</dbReference>
<dbReference type="GO" id="GO:0016787">
    <property type="term" value="F:hydrolase activity"/>
    <property type="evidence" value="ECO:0007669"/>
    <property type="project" value="UniProtKB-KW"/>
</dbReference>
<dbReference type="SUPFAM" id="SSF49899">
    <property type="entry name" value="Concanavalin A-like lectins/glucanases"/>
    <property type="match status" value="1"/>
</dbReference>
<name>A0ABX4EH64_SEGBR</name>